<feature type="transmembrane region" description="Helical" evidence="11">
    <location>
        <begin position="40"/>
        <end position="65"/>
    </location>
</feature>
<feature type="transmembrane region" description="Helical" evidence="11">
    <location>
        <begin position="77"/>
        <end position="101"/>
    </location>
</feature>
<gene>
    <name evidence="13" type="ORF">A5760_07795</name>
</gene>
<evidence type="ECO:0000313" key="14">
    <source>
        <dbReference type="Proteomes" id="UP000091914"/>
    </source>
</evidence>
<protein>
    <recommendedName>
        <fullName evidence="10">Putative proline/betaine transporter</fullName>
    </recommendedName>
</protein>
<accession>A0A1A0VQC5</accession>
<keyword evidence="3" id="KW-0813">Transport</keyword>
<dbReference type="PROSITE" id="PS00217">
    <property type="entry name" value="SUGAR_TRANSPORT_2"/>
    <property type="match status" value="1"/>
</dbReference>
<organism evidence="13 14">
    <name type="scientific">Mycobacterium colombiense</name>
    <dbReference type="NCBI Taxonomy" id="339268"/>
    <lineage>
        <taxon>Bacteria</taxon>
        <taxon>Bacillati</taxon>
        <taxon>Actinomycetota</taxon>
        <taxon>Actinomycetes</taxon>
        <taxon>Mycobacteriales</taxon>
        <taxon>Mycobacteriaceae</taxon>
        <taxon>Mycobacterium</taxon>
        <taxon>Mycobacterium avium complex (MAC)</taxon>
    </lineage>
</organism>
<dbReference type="GO" id="GO:0015293">
    <property type="term" value="F:symporter activity"/>
    <property type="evidence" value="ECO:0007669"/>
    <property type="project" value="UniProtKB-KW"/>
</dbReference>
<dbReference type="InterPro" id="IPR051084">
    <property type="entry name" value="H+-coupled_symporters"/>
</dbReference>
<dbReference type="InterPro" id="IPR020846">
    <property type="entry name" value="MFS_dom"/>
</dbReference>
<dbReference type="InterPro" id="IPR005829">
    <property type="entry name" value="Sugar_transporter_CS"/>
</dbReference>
<evidence type="ECO:0000256" key="7">
    <source>
        <dbReference type="ARBA" id="ARBA00022989"/>
    </source>
</evidence>
<feature type="domain" description="Major facilitator superfamily (MFS) profile" evidence="12">
    <location>
        <begin position="4"/>
        <end position="418"/>
    </location>
</feature>
<evidence type="ECO:0000256" key="4">
    <source>
        <dbReference type="ARBA" id="ARBA00022475"/>
    </source>
</evidence>
<dbReference type="PANTHER" id="PTHR43528">
    <property type="entry name" value="ALPHA-KETOGLUTARATE PERMEASE"/>
    <property type="match status" value="1"/>
</dbReference>
<evidence type="ECO:0000256" key="9">
    <source>
        <dbReference type="ARBA" id="ARBA00037295"/>
    </source>
</evidence>
<evidence type="ECO:0000256" key="3">
    <source>
        <dbReference type="ARBA" id="ARBA00022448"/>
    </source>
</evidence>
<comment type="function">
    <text evidence="9">May be a proton symporter involved in the uptake of osmolytes such as proline and glycine betaine.</text>
</comment>
<evidence type="ECO:0000259" key="12">
    <source>
        <dbReference type="PROSITE" id="PS50850"/>
    </source>
</evidence>
<feature type="transmembrane region" description="Helical" evidence="11">
    <location>
        <begin position="181"/>
        <end position="198"/>
    </location>
</feature>
<evidence type="ECO:0000256" key="5">
    <source>
        <dbReference type="ARBA" id="ARBA00022692"/>
    </source>
</evidence>
<dbReference type="InterPro" id="IPR036259">
    <property type="entry name" value="MFS_trans_sf"/>
</dbReference>
<keyword evidence="7 11" id="KW-1133">Transmembrane helix</keyword>
<dbReference type="SUPFAM" id="SSF103473">
    <property type="entry name" value="MFS general substrate transporter"/>
    <property type="match status" value="1"/>
</dbReference>
<evidence type="ECO:0000256" key="1">
    <source>
        <dbReference type="ARBA" id="ARBA00004651"/>
    </source>
</evidence>
<sequence>MRRDTLATAIGNFMEWYDFGVYGYIATIIAQVFYPGNSVSAVHLIATFSTLAAAYVVRPLGGFVLGPLGDRVGRKRVLLITIMLMAVGTTMTGLLPGYATIGIWAPILLLVARVFQGLSTGGEFVGAMTYLVERAPDRKRGKMVGFLPLGNLVGFVLAGLLVTALQAWLPSRDMLAWGWRIPLLLGAPFGVIALYLRLRIEESPAYKQVSSNPDTPADRGWQQFRRTVVEQWKPMVLCAAIVVTSQVPDFMLTGYLPTYLKVVVRVGNTAGLVIIVATLAILMAAVVFVAMLSDRVGVKPIMWTGCGLLVLASVPAFLLMRFGGILALVFIGVLLVGLMELCFDSTTPQALPALFPTRVRNGALAISYNIALSTVGGTTPVIAQALISGTGSAMVPAYMLIFAGLVGTVALRFMPEVAGKPLPGSGPSVDSEAGELTGA</sequence>
<dbReference type="AlphaFoldDB" id="A0A1A0VQC5"/>
<keyword evidence="8 11" id="KW-0472">Membrane</keyword>
<comment type="similarity">
    <text evidence="2">Belongs to the major facilitator superfamily. Metabolite:H+ Symporter (MHS) family (TC 2.A.1.6) family.</text>
</comment>
<feature type="transmembrane region" description="Helical" evidence="11">
    <location>
        <begin position="393"/>
        <end position="413"/>
    </location>
</feature>
<name>A0A1A0VQC5_9MYCO</name>
<keyword evidence="5 11" id="KW-0812">Transmembrane</keyword>
<evidence type="ECO:0000313" key="13">
    <source>
        <dbReference type="EMBL" id="OBB85460.1"/>
    </source>
</evidence>
<comment type="subcellular location">
    <subcellularLocation>
        <location evidence="1">Cell membrane</location>
        <topology evidence="1">Multi-pass membrane protein</topology>
    </subcellularLocation>
</comment>
<dbReference type="Proteomes" id="UP000091914">
    <property type="component" value="Unassembled WGS sequence"/>
</dbReference>
<feature type="transmembrane region" description="Helical" evidence="11">
    <location>
        <begin position="364"/>
        <end position="387"/>
    </location>
</feature>
<keyword evidence="4" id="KW-1003">Cell membrane</keyword>
<dbReference type="Pfam" id="PF00083">
    <property type="entry name" value="Sugar_tr"/>
    <property type="match status" value="1"/>
</dbReference>
<comment type="caution">
    <text evidence="13">The sequence shown here is derived from an EMBL/GenBank/DDBJ whole genome shotgun (WGS) entry which is preliminary data.</text>
</comment>
<dbReference type="InterPro" id="IPR005828">
    <property type="entry name" value="MFS_sugar_transport-like"/>
</dbReference>
<dbReference type="PROSITE" id="PS50850">
    <property type="entry name" value="MFS"/>
    <property type="match status" value="1"/>
</dbReference>
<dbReference type="Gene3D" id="1.20.1250.20">
    <property type="entry name" value="MFS general substrate transporter like domains"/>
    <property type="match status" value="1"/>
</dbReference>
<dbReference type="PANTHER" id="PTHR43528:SF1">
    <property type="entry name" value="ALPHA-KETOGLUTARATE PERMEASE"/>
    <property type="match status" value="1"/>
</dbReference>
<feature type="transmembrane region" description="Helical" evidence="11">
    <location>
        <begin position="269"/>
        <end position="289"/>
    </location>
</feature>
<feature type="transmembrane region" description="Helical" evidence="11">
    <location>
        <begin position="107"/>
        <end position="132"/>
    </location>
</feature>
<dbReference type="EMBL" id="LZSX01000039">
    <property type="protein sequence ID" value="OBB85460.1"/>
    <property type="molecule type" value="Genomic_DNA"/>
</dbReference>
<dbReference type="FunFam" id="1.20.1250.20:FF:000001">
    <property type="entry name" value="Dicarboxylate MFS transporter"/>
    <property type="match status" value="1"/>
</dbReference>
<dbReference type="RefSeq" id="WP_064880306.1">
    <property type="nucleotide sequence ID" value="NZ_LZSX01000039.1"/>
</dbReference>
<proteinExistence type="inferred from homology"/>
<feature type="transmembrane region" description="Helical" evidence="11">
    <location>
        <begin position="325"/>
        <end position="343"/>
    </location>
</feature>
<evidence type="ECO:0000256" key="2">
    <source>
        <dbReference type="ARBA" id="ARBA00008240"/>
    </source>
</evidence>
<feature type="transmembrane region" description="Helical" evidence="11">
    <location>
        <begin position="144"/>
        <end position="169"/>
    </location>
</feature>
<dbReference type="GO" id="GO:0005886">
    <property type="term" value="C:plasma membrane"/>
    <property type="evidence" value="ECO:0007669"/>
    <property type="project" value="UniProtKB-SubCell"/>
</dbReference>
<evidence type="ECO:0000256" key="11">
    <source>
        <dbReference type="SAM" id="Phobius"/>
    </source>
</evidence>
<reference evidence="13 14" key="1">
    <citation type="submission" date="2016-06" db="EMBL/GenBank/DDBJ databases">
        <authorList>
            <person name="Kjaerup R.B."/>
            <person name="Dalgaard T.S."/>
            <person name="Juul-Madsen H.R."/>
        </authorList>
    </citation>
    <scope>NUCLEOTIDE SEQUENCE [LARGE SCALE GENOMIC DNA]</scope>
    <source>
        <strain evidence="13 14">852002-51834_SCH5396731</strain>
    </source>
</reference>
<evidence type="ECO:0000256" key="8">
    <source>
        <dbReference type="ARBA" id="ARBA00023136"/>
    </source>
</evidence>
<evidence type="ECO:0000256" key="10">
    <source>
        <dbReference type="ARBA" id="ARBA00039918"/>
    </source>
</evidence>
<dbReference type="OrthoDB" id="8953821at2"/>
<evidence type="ECO:0000256" key="6">
    <source>
        <dbReference type="ARBA" id="ARBA00022847"/>
    </source>
</evidence>
<feature type="transmembrane region" description="Helical" evidence="11">
    <location>
        <begin position="16"/>
        <end position="34"/>
    </location>
</feature>
<keyword evidence="6" id="KW-0769">Symport</keyword>